<dbReference type="EMBL" id="CP116394">
    <property type="protein sequence ID" value="WCE45664.1"/>
    <property type="molecule type" value="Genomic_DNA"/>
</dbReference>
<dbReference type="KEGG" id="wne:PIG85_08435"/>
<dbReference type="Proteomes" id="UP001211044">
    <property type="component" value="Chromosome"/>
</dbReference>
<sequence length="321" mass="35410">MTCTLADTALLDSATRRFTIHGSNLSPASFVQLKDDPSSFRVRYCDSDGTSREGILALQEEGATFSVDGMLVHYTDPDSFKDLGTLAPLPKWYELIIRRDAIGNAVARESAYESTQPWGQQGVEGDLARVELDIVGFGNFYTNTSNFTDAAGLQEWLRKALSKTAATFHVRALRPGSVPISEIPPSCSVDLLMDGAKVEDYALNAGVEYQPLSPALTDLSYLGPTPAYAIYTSQLPYALVVPAKDQVVLAHWDQDGASLGIETEAEATMVPFNREHRCHHERWARWYDMRQPLTEAELHAHTVQVEAQMQAALDKLAEAEK</sequence>
<evidence type="ECO:0000313" key="2">
    <source>
        <dbReference type="Proteomes" id="UP001211044"/>
    </source>
</evidence>
<dbReference type="AlphaFoldDB" id="A0AB38XN75"/>
<gene>
    <name evidence="1" type="ORF">PIG85_08435</name>
</gene>
<reference evidence="1" key="1">
    <citation type="submission" date="2023-01" db="EMBL/GenBank/DDBJ databases">
        <title>Comparative Genomic Analysis of the Clinically-Derived Winkia Strain NY0527 Provides Evidence into the Taxonomic Reassignment of Winkia neuii and Characterizes Their Virulence Traits.</title>
        <authorList>
            <person name="Cai X."/>
            <person name="Peng Y."/>
            <person name="Li M."/>
            <person name="Qiu Y."/>
            <person name="Wang Y."/>
            <person name="Xu L."/>
            <person name="Hou Q."/>
        </authorList>
    </citation>
    <scope>NUCLEOTIDE SEQUENCE</scope>
    <source>
        <strain evidence="1">NY0527</strain>
    </source>
</reference>
<protein>
    <submittedName>
        <fullName evidence="1">Uncharacterized protein</fullName>
    </submittedName>
</protein>
<organism evidence="1 2">
    <name type="scientific">Winkia neuii subsp. anitrata</name>
    <dbReference type="NCBI Taxonomy" id="29318"/>
    <lineage>
        <taxon>Bacteria</taxon>
        <taxon>Bacillati</taxon>
        <taxon>Actinomycetota</taxon>
        <taxon>Actinomycetes</taxon>
        <taxon>Actinomycetales</taxon>
        <taxon>Actinomycetaceae</taxon>
        <taxon>Winkia</taxon>
    </lineage>
</organism>
<dbReference type="RefSeq" id="WP_004807325.1">
    <property type="nucleotide sequence ID" value="NZ_CP116394.1"/>
</dbReference>
<name>A0AB38XN75_9ACTO</name>
<accession>A0AB38XN75</accession>
<proteinExistence type="predicted"/>
<evidence type="ECO:0000313" key="1">
    <source>
        <dbReference type="EMBL" id="WCE45664.1"/>
    </source>
</evidence>